<feature type="domain" description="TNFR-Cys" evidence="2">
    <location>
        <begin position="659"/>
        <end position="690"/>
    </location>
</feature>
<dbReference type="SUPFAM" id="SSF57586">
    <property type="entry name" value="TNF receptor-like"/>
    <property type="match status" value="1"/>
</dbReference>
<dbReference type="RefSeq" id="XP_001031310.2">
    <property type="nucleotide sequence ID" value="XM_001031310.2"/>
</dbReference>
<dbReference type="eggNOG" id="KOG1217">
    <property type="taxonomic scope" value="Eukaryota"/>
</dbReference>
<dbReference type="HOGENOM" id="CLU_310484_0_0_1"/>
<dbReference type="GeneID" id="7833445"/>
<dbReference type="InterPro" id="IPR001368">
    <property type="entry name" value="TNFR/NGFR_Cys_rich_reg"/>
</dbReference>
<dbReference type="KEGG" id="tet:TTHERM_00835470"/>
<proteinExistence type="predicted"/>
<organism evidence="3 4">
    <name type="scientific">Tetrahymena thermophila (strain SB210)</name>
    <dbReference type="NCBI Taxonomy" id="312017"/>
    <lineage>
        <taxon>Eukaryota</taxon>
        <taxon>Sar</taxon>
        <taxon>Alveolata</taxon>
        <taxon>Ciliophora</taxon>
        <taxon>Intramacronucleata</taxon>
        <taxon>Oligohymenophorea</taxon>
        <taxon>Hymenostomatida</taxon>
        <taxon>Tetrahymenina</taxon>
        <taxon>Tetrahymenidae</taxon>
        <taxon>Tetrahymena</taxon>
    </lineage>
</organism>
<sequence>MKKVSICLVLFALFQVSFQYCHYSTMPNFLQRGNCLCLGGFYSSSANCEICPNNGFTTNIAYSISDCKGCSSTLYYMSQAATSSTGSVCLQCPNNSQVQSNTPSNPQDISDCMQCQPGYYLQTPAVPPQNGNPGQAAVCIQCPNNTKGINASSVSECNLCNQGFYVSQRATDSQPAICSPCPNNSSNIYDQHYSYQYNVNDCGACLPGYYNTNIFDGQQAICVQCPPNTFFYGTVAKTINSCSCMKNYYMTVASTSTSAPTCLPCPNGSGNYQISILAGDQSQCDICQAGYYMITPNQDPANGNPGTAAQCQQCPNNSTSDPGTSTLVSSCNKCQLNFYMQTAPTPTTSAICQPCPNNSGTLNPVTQQGDATQCSICVAGYYMTKAFQAGQTASCQKCPPGSNTIQGNYSTCNCYDQNATWSSNTNSCQCNQGYIGTPATSIGAQGCTPCPAGKYYQSGSCVDCQAGYYSSSPASLSCTQCTAGNYAQGTGNKACTSCPYNTTPLADFSGCKCPDTSAVFKNNRCVCPDGYQGNPSGLSSYQGCSPCQKGQYSNSSTSGACTRCAAGYFAASTGSSQCQQCGSGQFASDTGNTSCQTCGSGKTNTPDFSDCQCIPNSKLNGDSCVCNPGYIGISANSNSCTACPAGQFTDLPSGKCSPCPSGTYSNGSANVNCTQCSSGQYANGTGNTACSNCGPGSTNSEDFIGCKCYDSNAVTWSVDKNQCQCAANFYGDASQTTSASKTQCIKCPNNTTSKAGAAKTQKDCQSSSTQSSQNSQQNSLYTYSQIIQISILVLVLPI</sequence>
<gene>
    <name evidence="3" type="ORF">TTHERM_00835470</name>
</gene>
<dbReference type="InterPro" id="IPR009030">
    <property type="entry name" value="Growth_fac_rcpt_cys_sf"/>
</dbReference>
<evidence type="ECO:0000259" key="2">
    <source>
        <dbReference type="SMART" id="SM00208"/>
    </source>
</evidence>
<feature type="domain" description="TNFR-Cys" evidence="2">
    <location>
        <begin position="450"/>
        <end position="481"/>
    </location>
</feature>
<dbReference type="AlphaFoldDB" id="Q22E81"/>
<protein>
    <submittedName>
        <fullName evidence="3">GCC2 and GCC3 family protein</fullName>
    </submittedName>
</protein>
<feature type="domain" description="TNFR-Cys" evidence="2">
    <location>
        <begin position="51"/>
        <end position="89"/>
    </location>
</feature>
<accession>Q22E81</accession>
<evidence type="ECO:0000313" key="3">
    <source>
        <dbReference type="EMBL" id="EAR83647.2"/>
    </source>
</evidence>
<keyword evidence="4" id="KW-1185">Reference proteome</keyword>
<dbReference type="Proteomes" id="UP000009168">
    <property type="component" value="Unassembled WGS sequence"/>
</dbReference>
<dbReference type="PANTHER" id="PTHR46967">
    <property type="entry name" value="INSULIN-LIKE GROWTH FACTOR BINDING PROTEIN,N-TERMINAL"/>
    <property type="match status" value="1"/>
</dbReference>
<dbReference type="SMART" id="SM01411">
    <property type="entry name" value="Ephrin_rec_like"/>
    <property type="match status" value="12"/>
</dbReference>
<dbReference type="PANTHER" id="PTHR46967:SF2">
    <property type="entry name" value="SUSHI, VON WILLEBRAND FACTOR TYPE A, EGF AND PENTRAXIN DOMAIN-CONTAINING PROTEIN 1-LIKE"/>
    <property type="match status" value="1"/>
</dbReference>
<evidence type="ECO:0000313" key="4">
    <source>
        <dbReference type="Proteomes" id="UP000009168"/>
    </source>
</evidence>
<dbReference type="OrthoDB" id="4062651at2759"/>
<feature type="chain" id="PRO_5004200935" evidence="1">
    <location>
        <begin position="20"/>
        <end position="798"/>
    </location>
</feature>
<dbReference type="InParanoid" id="Q22E81"/>
<evidence type="ECO:0000256" key="1">
    <source>
        <dbReference type="SAM" id="SignalP"/>
    </source>
</evidence>
<dbReference type="Gene3D" id="2.10.50.10">
    <property type="entry name" value="Tumor Necrosis Factor Receptor, subunit A, domain 2"/>
    <property type="match status" value="4"/>
</dbReference>
<dbReference type="STRING" id="312017.Q22E81"/>
<name>Q22E81_TETTS</name>
<dbReference type="SMART" id="SM00208">
    <property type="entry name" value="TNFR"/>
    <property type="match status" value="5"/>
</dbReference>
<feature type="domain" description="TNFR-Cys" evidence="2">
    <location>
        <begin position="547"/>
        <end position="578"/>
    </location>
</feature>
<reference evidence="4" key="1">
    <citation type="journal article" date="2006" name="PLoS Biol.">
        <title>Macronuclear genome sequence of the ciliate Tetrahymena thermophila, a model eukaryote.</title>
        <authorList>
            <person name="Eisen J.A."/>
            <person name="Coyne R.S."/>
            <person name="Wu M."/>
            <person name="Wu D."/>
            <person name="Thiagarajan M."/>
            <person name="Wortman J.R."/>
            <person name="Badger J.H."/>
            <person name="Ren Q."/>
            <person name="Amedeo P."/>
            <person name="Jones K.M."/>
            <person name="Tallon L.J."/>
            <person name="Delcher A.L."/>
            <person name="Salzberg S.L."/>
            <person name="Silva J.C."/>
            <person name="Haas B.J."/>
            <person name="Majoros W.H."/>
            <person name="Farzad M."/>
            <person name="Carlton J.M."/>
            <person name="Smith R.K. Jr."/>
            <person name="Garg J."/>
            <person name="Pearlman R.E."/>
            <person name="Karrer K.M."/>
            <person name="Sun L."/>
            <person name="Manning G."/>
            <person name="Elde N.C."/>
            <person name="Turkewitz A.P."/>
            <person name="Asai D.J."/>
            <person name="Wilkes D.E."/>
            <person name="Wang Y."/>
            <person name="Cai H."/>
            <person name="Collins K."/>
            <person name="Stewart B.A."/>
            <person name="Lee S.R."/>
            <person name="Wilamowska K."/>
            <person name="Weinberg Z."/>
            <person name="Ruzzo W.L."/>
            <person name="Wloga D."/>
            <person name="Gaertig J."/>
            <person name="Frankel J."/>
            <person name="Tsao C.-C."/>
            <person name="Gorovsky M.A."/>
            <person name="Keeling P.J."/>
            <person name="Waller R.F."/>
            <person name="Patron N.J."/>
            <person name="Cherry J.M."/>
            <person name="Stover N.A."/>
            <person name="Krieger C.J."/>
            <person name="del Toro C."/>
            <person name="Ryder H.F."/>
            <person name="Williamson S.C."/>
            <person name="Barbeau R.A."/>
            <person name="Hamilton E.P."/>
            <person name="Orias E."/>
        </authorList>
    </citation>
    <scope>NUCLEOTIDE SEQUENCE [LARGE SCALE GENOMIC DNA]</scope>
    <source>
        <strain evidence="4">SB210</strain>
    </source>
</reference>
<dbReference type="EMBL" id="GG662778">
    <property type="protein sequence ID" value="EAR83647.2"/>
    <property type="molecule type" value="Genomic_DNA"/>
</dbReference>
<feature type="domain" description="TNFR-Cys" evidence="2">
    <location>
        <begin position="142"/>
        <end position="178"/>
    </location>
</feature>
<feature type="signal peptide" evidence="1">
    <location>
        <begin position="1"/>
        <end position="19"/>
    </location>
</feature>
<keyword evidence="1" id="KW-0732">Signal</keyword>
<dbReference type="SUPFAM" id="SSF57184">
    <property type="entry name" value="Growth factor receptor domain"/>
    <property type="match status" value="3"/>
</dbReference>